<sequence>MKMKLGRPVRDLARVAKRRNLSALIGLLGAHAISQTGNVVTAFAVPFYVLGTGGSGTEVGLAAFFATAPIIIGGGFGGVFLDRVDRRRAAIVADLISGGAVLAIPLLALSVGLPFWGLLALVFLAGLLDTPGQTARRVMLPELSARAEVPLERSVGFLDGSERLAKLVGASLAGLLVAVLGPVAALFVNVVTFAISGTLTWLLVPSLEGEARGGARADSGVGADGAGVRRFPDAPGAQARPRASYWAELGQGLKFIVQDPLLRLIVALVMVTNLFDAARASSLMPLYADTHLGGAGALGLLVAVMAGCALVGNVLFGLVAHRLPRRVTFGICFLVAGGPSFLVFALHMPFSILLGVTALSGLASGALNPILGAVQLERVPDHMRGRVFGLTGAGAWAGVPMGALLGGVAADLVGISVAFGAIGVLYLVVTTSPFFGGSWRLMERGG</sequence>
<dbReference type="SUPFAM" id="SSF103473">
    <property type="entry name" value="MFS general substrate transporter"/>
    <property type="match status" value="1"/>
</dbReference>
<dbReference type="GO" id="GO:0022857">
    <property type="term" value="F:transmembrane transporter activity"/>
    <property type="evidence" value="ECO:0007669"/>
    <property type="project" value="InterPro"/>
</dbReference>
<dbReference type="AlphaFoldDB" id="A0AAU7DWG8"/>
<protein>
    <submittedName>
        <fullName evidence="8">MFS transporter</fullName>
    </submittedName>
</protein>
<gene>
    <name evidence="8" type="ORF">V5R04_02180</name>
</gene>
<evidence type="ECO:0000259" key="7">
    <source>
        <dbReference type="PROSITE" id="PS50850"/>
    </source>
</evidence>
<evidence type="ECO:0000256" key="4">
    <source>
        <dbReference type="ARBA" id="ARBA00022989"/>
    </source>
</evidence>
<proteinExistence type="predicted"/>
<evidence type="ECO:0000256" key="3">
    <source>
        <dbReference type="ARBA" id="ARBA00022692"/>
    </source>
</evidence>
<keyword evidence="5 6" id="KW-0472">Membrane</keyword>
<evidence type="ECO:0000256" key="1">
    <source>
        <dbReference type="ARBA" id="ARBA00004651"/>
    </source>
</evidence>
<dbReference type="EMBL" id="CP146203">
    <property type="protein sequence ID" value="XBH22060.1"/>
    <property type="molecule type" value="Genomic_DNA"/>
</dbReference>
<keyword evidence="3 6" id="KW-0812">Transmembrane</keyword>
<dbReference type="PROSITE" id="PS50850">
    <property type="entry name" value="MFS"/>
    <property type="match status" value="1"/>
</dbReference>
<dbReference type="InterPro" id="IPR036259">
    <property type="entry name" value="MFS_trans_sf"/>
</dbReference>
<feature type="transmembrane region" description="Helical" evidence="6">
    <location>
        <begin position="298"/>
        <end position="320"/>
    </location>
</feature>
<feature type="domain" description="Major facilitator superfamily (MFS) profile" evidence="7">
    <location>
        <begin position="262"/>
        <end position="446"/>
    </location>
</feature>
<evidence type="ECO:0000256" key="5">
    <source>
        <dbReference type="ARBA" id="ARBA00023136"/>
    </source>
</evidence>
<keyword evidence="4 6" id="KW-1133">Transmembrane helix</keyword>
<feature type="transmembrane region" description="Helical" evidence="6">
    <location>
        <begin position="352"/>
        <end position="374"/>
    </location>
</feature>
<evidence type="ECO:0000313" key="8">
    <source>
        <dbReference type="EMBL" id="XBH22060.1"/>
    </source>
</evidence>
<dbReference type="PANTHER" id="PTHR23513">
    <property type="entry name" value="INTEGRAL MEMBRANE EFFLUX PROTEIN-RELATED"/>
    <property type="match status" value="1"/>
</dbReference>
<dbReference type="CDD" id="cd06173">
    <property type="entry name" value="MFS_MefA_like"/>
    <property type="match status" value="1"/>
</dbReference>
<feature type="transmembrane region" description="Helical" evidence="6">
    <location>
        <begin position="163"/>
        <end position="180"/>
    </location>
</feature>
<feature type="transmembrane region" description="Helical" evidence="6">
    <location>
        <begin position="412"/>
        <end position="435"/>
    </location>
</feature>
<keyword evidence="2" id="KW-1003">Cell membrane</keyword>
<dbReference type="GO" id="GO:0005886">
    <property type="term" value="C:plasma membrane"/>
    <property type="evidence" value="ECO:0007669"/>
    <property type="project" value="UniProtKB-SubCell"/>
</dbReference>
<dbReference type="PANTHER" id="PTHR23513:SF11">
    <property type="entry name" value="STAPHYLOFERRIN A TRANSPORTER"/>
    <property type="match status" value="1"/>
</dbReference>
<dbReference type="Pfam" id="PF07690">
    <property type="entry name" value="MFS_1"/>
    <property type="match status" value="1"/>
</dbReference>
<name>A0AAU7DWG8_9MICO</name>
<comment type="subcellular location">
    <subcellularLocation>
        <location evidence="1">Cell membrane</location>
        <topology evidence="1">Multi-pass membrane protein</topology>
    </subcellularLocation>
</comment>
<evidence type="ECO:0000256" key="2">
    <source>
        <dbReference type="ARBA" id="ARBA00022475"/>
    </source>
</evidence>
<dbReference type="Gene3D" id="1.20.1250.20">
    <property type="entry name" value="MFS general substrate transporter like domains"/>
    <property type="match status" value="1"/>
</dbReference>
<reference evidence="8" key="1">
    <citation type="submission" date="2024-02" db="EMBL/GenBank/DDBJ databases">
        <title>Tomenella chthoni gen. nov. sp. nov., a member of the family Jonesiaceae isolated from bat guano.</title>
        <authorList>
            <person name="Miller S.L."/>
            <person name="King J."/>
            <person name="Sankaranarayanan K."/>
            <person name="Lawson P.A."/>
        </authorList>
    </citation>
    <scope>NUCLEOTIDE SEQUENCE</scope>
    <source>
        <strain evidence="8">BS-20</strain>
    </source>
</reference>
<feature type="transmembrane region" description="Helical" evidence="6">
    <location>
        <begin position="60"/>
        <end position="81"/>
    </location>
</feature>
<evidence type="ECO:0000256" key="6">
    <source>
        <dbReference type="SAM" id="Phobius"/>
    </source>
</evidence>
<accession>A0AAU7DWG8</accession>
<feature type="transmembrane region" description="Helical" evidence="6">
    <location>
        <begin position="386"/>
        <end position="406"/>
    </location>
</feature>
<feature type="transmembrane region" description="Helical" evidence="6">
    <location>
        <begin position="327"/>
        <end position="346"/>
    </location>
</feature>
<dbReference type="InterPro" id="IPR011701">
    <property type="entry name" value="MFS"/>
</dbReference>
<feature type="transmembrane region" description="Helical" evidence="6">
    <location>
        <begin position="261"/>
        <end position="278"/>
    </location>
</feature>
<dbReference type="InterPro" id="IPR020846">
    <property type="entry name" value="MFS_dom"/>
</dbReference>
<organism evidence="8">
    <name type="scientific">Jonesiaceae bacterium BS-20</name>
    <dbReference type="NCBI Taxonomy" id="3120821"/>
    <lineage>
        <taxon>Bacteria</taxon>
        <taxon>Bacillati</taxon>
        <taxon>Actinomycetota</taxon>
        <taxon>Actinomycetes</taxon>
        <taxon>Micrococcales</taxon>
        <taxon>Jonesiaceae</taxon>
    </lineage>
</organism>